<organism evidence="1 2">
    <name type="scientific">Inhella crocodyli</name>
    <dbReference type="NCBI Taxonomy" id="2499851"/>
    <lineage>
        <taxon>Bacteria</taxon>
        <taxon>Pseudomonadati</taxon>
        <taxon>Pseudomonadota</taxon>
        <taxon>Betaproteobacteria</taxon>
        <taxon>Burkholderiales</taxon>
        <taxon>Sphaerotilaceae</taxon>
        <taxon>Inhella</taxon>
    </lineage>
</organism>
<sequence>MDPLDQLEAASLQKLQAELDAQNDAISAAAEAVLQRARSPQHEQAVAELLGAFDPETGERRKGIDGLRDGYDLVLTSGNLERQVEWLDLSLGQGHYLFSRGATLVRVVPAEQARSDGVVRAARSMIAVQASVATIRTLFGQQAQGLDAHGRSRPERYAFLTTFAMYKLRTVRVGPNRETAAVLTDAPKEAAAAFRELGSWRHVRPLRGISRWPLLAADGTLNAKEGYDFPTRYYIADAAGLERVEVLPREELRRQVLAMRADELRDFAFSTDDDFAAYLAALLTPMVLAACPTRPAFIFDAPTVGSGKTLTAQAIGTIYNGEPIAANPLSTDEEERRKVVMSLLLAADPFVLFDNVKSTIGGPTLAALVTSEKFSDRKLGSNETASLDVSCMVLITANNAATDIDFARRAVRIRLDPQVENTMTRRYAYPDLHRTLAERRPKLLRLLASILVSYAAVPAAERPKGVVPFASYQRWAAVVRDAVVWLGFNDFVARAALDFEQANPELEALAGALTALREKFGGSSFTAASVVAAAKAEGDGWRWEGKFGAAVLDAFGYGREESLTAVQLGRAMGRRRDQIAAGMVLRVLAKPGSSTTFRVASVGAPTAATDEEREASCEGF</sequence>
<accession>A0A3S2UF29</accession>
<evidence type="ECO:0000313" key="1">
    <source>
        <dbReference type="EMBL" id="RVT86249.1"/>
    </source>
</evidence>
<keyword evidence="2" id="KW-1185">Reference proteome</keyword>
<gene>
    <name evidence="1" type="ORF">EOD73_09460</name>
</gene>
<dbReference type="EMBL" id="SACM01000002">
    <property type="protein sequence ID" value="RVT86249.1"/>
    <property type="molecule type" value="Genomic_DNA"/>
</dbReference>
<reference evidence="1 2" key="1">
    <citation type="submission" date="2019-01" db="EMBL/GenBank/DDBJ databases">
        <authorList>
            <person name="Chen W.-M."/>
        </authorList>
    </citation>
    <scope>NUCLEOTIDE SEQUENCE [LARGE SCALE GENOMIC DNA]</scope>
    <source>
        <strain evidence="1 2">CCP-18</strain>
    </source>
</reference>
<name>A0A3S2UF29_9BURK</name>
<dbReference type="RefSeq" id="WP_127682744.1">
    <property type="nucleotide sequence ID" value="NZ_SACM01000002.1"/>
</dbReference>
<dbReference type="AlphaFoldDB" id="A0A3S2UF29"/>
<protein>
    <submittedName>
        <fullName evidence="1">Uncharacterized protein</fullName>
    </submittedName>
</protein>
<dbReference type="OrthoDB" id="123525at2"/>
<evidence type="ECO:0000313" key="2">
    <source>
        <dbReference type="Proteomes" id="UP000288587"/>
    </source>
</evidence>
<dbReference type="Proteomes" id="UP000288587">
    <property type="component" value="Unassembled WGS sequence"/>
</dbReference>
<proteinExistence type="predicted"/>
<comment type="caution">
    <text evidence="1">The sequence shown here is derived from an EMBL/GenBank/DDBJ whole genome shotgun (WGS) entry which is preliminary data.</text>
</comment>